<reference evidence="1 2" key="1">
    <citation type="journal article" date="2019" name="Commun. Biol.">
        <title>The bagworm genome reveals a unique fibroin gene that provides high tensile strength.</title>
        <authorList>
            <person name="Kono N."/>
            <person name="Nakamura H."/>
            <person name="Ohtoshi R."/>
            <person name="Tomita M."/>
            <person name="Numata K."/>
            <person name="Arakawa K."/>
        </authorList>
    </citation>
    <scope>NUCLEOTIDE SEQUENCE [LARGE SCALE GENOMIC DNA]</scope>
</reference>
<sequence length="132" mass="15134">MDTRKPRMSHQCITGFLDMNKISDEGRLKEKEWGDREELGNRDSHSLDEIQQQRLLHLRILVSPTTSSSWTYNVFLHLLYGKTLSQSQFRSSFPDFDSVSVFDPGHALDSNPDLTLGFDPGSVFYFGPGPYF</sequence>
<name>A0A4C1UV85_EUMVA</name>
<organism evidence="1 2">
    <name type="scientific">Eumeta variegata</name>
    <name type="common">Bagworm moth</name>
    <name type="synonym">Eumeta japonica</name>
    <dbReference type="NCBI Taxonomy" id="151549"/>
    <lineage>
        <taxon>Eukaryota</taxon>
        <taxon>Metazoa</taxon>
        <taxon>Ecdysozoa</taxon>
        <taxon>Arthropoda</taxon>
        <taxon>Hexapoda</taxon>
        <taxon>Insecta</taxon>
        <taxon>Pterygota</taxon>
        <taxon>Neoptera</taxon>
        <taxon>Endopterygota</taxon>
        <taxon>Lepidoptera</taxon>
        <taxon>Glossata</taxon>
        <taxon>Ditrysia</taxon>
        <taxon>Tineoidea</taxon>
        <taxon>Psychidae</taxon>
        <taxon>Oiketicinae</taxon>
        <taxon>Eumeta</taxon>
    </lineage>
</organism>
<comment type="caution">
    <text evidence="1">The sequence shown here is derived from an EMBL/GenBank/DDBJ whole genome shotgun (WGS) entry which is preliminary data.</text>
</comment>
<evidence type="ECO:0000313" key="1">
    <source>
        <dbReference type="EMBL" id="GBP30401.1"/>
    </source>
</evidence>
<accession>A0A4C1UV85</accession>
<dbReference type="Proteomes" id="UP000299102">
    <property type="component" value="Unassembled WGS sequence"/>
</dbReference>
<proteinExistence type="predicted"/>
<dbReference type="EMBL" id="BGZK01000232">
    <property type="protein sequence ID" value="GBP30401.1"/>
    <property type="molecule type" value="Genomic_DNA"/>
</dbReference>
<gene>
    <name evidence="1" type="ORF">EVAR_18200_1</name>
</gene>
<evidence type="ECO:0000313" key="2">
    <source>
        <dbReference type="Proteomes" id="UP000299102"/>
    </source>
</evidence>
<protein>
    <submittedName>
        <fullName evidence="1">Uncharacterized protein</fullName>
    </submittedName>
</protein>
<dbReference type="AlphaFoldDB" id="A0A4C1UV85"/>
<keyword evidence="2" id="KW-1185">Reference proteome</keyword>